<name>A0ABN9TXK3_9DINO</name>
<evidence type="ECO:0000256" key="1">
    <source>
        <dbReference type="ARBA" id="ARBA00022741"/>
    </source>
</evidence>
<sequence length="1155" mass="133546">MSVKLIGCAKDGLLAMLDQECQSVGGNAEQLCRKLQGAHGTSKLFGVVRQRPGNFVVEHFAGPVEYTSQTFLEKNRDELSADLVGCLKGSSDEFMRQRFVEHDRHFGTQEFVSVQTGSRRVVAAKKHSVSGEFRGQLSSLMQRIQTTEPHFVRCIKPNPESRAGVFHRPSVVQQLRYQGVLQAIEVSRAGYPMRLNHRQGVLDFRSLARREDKAQVEAQMLWGRFEAAAQVLFQGISESLPRGSWALGRTRLFLKREGVEALSSALSRARRDAAIRAQAWWRGRLCRWRFIRLARAALRLQAGARALLARRVAQAMLRQRAAVAVQSARRMVAARRLRLRSLLAARFIQYWLQSRRLRAWLLRAVVAARRLQWWQRASRQRWRAFRRRWSARLLQKVWRGHRGRLVAREQAKARERRRSAASRVIGSWRRHVCRRLLFLPGDETARSQHCKAPACSSTEVQQERDVATRHVALERASLGELLAVREELKTHVAALSRHALVVRKQAGYLKQQALQMSRQTIRAQAWWRGRLCRWRFLRLVRAALRLQAGARAMMARRLVQSMQRQRAAVVVQSARRMVALRRLRLRSLRAACIIQFWFRSRRAQAKLLRAAVAARRLQWWQRAFFMQRRRALRRWCSACLLQKVWRGHRGRLVAREQAKAQERRSRAASRVVGSWRRHVCRRQLQQRCSLLSGSAGLLQRVWRGHRGRLAAHEEAKAKKADDLKQQTLKLSRQTIRVQAWWRGRLCRWRFLQVVLATLLLQAAARALMARRLMQAMRRQRAAVVVQSARRMVVARRLRLRSLRAASVILYWLQSRRLRARLLRAVAAARRLQRWQRASMQWRRALRRWSAACHLQRAWTGYRGRLVAHEQAKAQERRCSVCLLQRVWRGHTGRRAAREEEKARERCRSAAGRLLGPLRRYVCRRRLQRRRALRRWSAACLIQRAWRGHGGRLAAREEASARERRGSAAGRVLKSWRRHVCRRLRVLPSDELARVQHVAPPRAAPRVPALFLAPALNSAEARLELEARGRFIGLQRASLGELLAAREELQARVAAMSRRSHVARKLADDMKERFLELSRWTAFGMMSQVAEKYFGCGCECSGRDRRDFAPADAGLGDQQERSGFPEPARWLTPRTAPPSARGSAPPSARRSPLSAE</sequence>
<dbReference type="InterPro" id="IPR000048">
    <property type="entry name" value="IQ_motif_EF-hand-BS"/>
</dbReference>
<dbReference type="InterPro" id="IPR027417">
    <property type="entry name" value="P-loop_NTPase"/>
</dbReference>
<evidence type="ECO:0000313" key="10">
    <source>
        <dbReference type="Proteomes" id="UP001189429"/>
    </source>
</evidence>
<protein>
    <recommendedName>
        <fullName evidence="8">Myosin motor domain-containing protein</fullName>
    </recommendedName>
</protein>
<dbReference type="Proteomes" id="UP001189429">
    <property type="component" value="Unassembled WGS sequence"/>
</dbReference>
<dbReference type="InterPro" id="IPR036961">
    <property type="entry name" value="Kinesin_motor_dom_sf"/>
</dbReference>
<dbReference type="InterPro" id="IPR001609">
    <property type="entry name" value="Myosin_head_motor_dom-like"/>
</dbReference>
<gene>
    <name evidence="9" type="ORF">PCOR1329_LOCUS42521</name>
</gene>
<evidence type="ECO:0000256" key="5">
    <source>
        <dbReference type="ARBA" id="ARBA00023203"/>
    </source>
</evidence>
<dbReference type="SMART" id="SM00242">
    <property type="entry name" value="MYSc"/>
    <property type="match status" value="1"/>
</dbReference>
<evidence type="ECO:0000256" key="7">
    <source>
        <dbReference type="SAM" id="MobiDB-lite"/>
    </source>
</evidence>
<evidence type="ECO:0000313" key="9">
    <source>
        <dbReference type="EMBL" id="CAK0849954.1"/>
    </source>
</evidence>
<evidence type="ECO:0000259" key="8">
    <source>
        <dbReference type="PROSITE" id="PS51456"/>
    </source>
</evidence>
<comment type="similarity">
    <text evidence="6">Belongs to the TRAFAC class myosin-kinesin ATPase superfamily. Myosin family.</text>
</comment>
<keyword evidence="5 6" id="KW-0009">Actin-binding</keyword>
<dbReference type="PROSITE" id="PS50096">
    <property type="entry name" value="IQ"/>
    <property type="match status" value="9"/>
</dbReference>
<dbReference type="SUPFAM" id="SSF52540">
    <property type="entry name" value="P-loop containing nucleoside triphosphate hydrolases"/>
    <property type="match status" value="1"/>
</dbReference>
<keyword evidence="4" id="KW-0505">Motor protein</keyword>
<dbReference type="Pfam" id="PF00063">
    <property type="entry name" value="Myosin_head"/>
    <property type="match status" value="1"/>
</dbReference>
<feature type="region of interest" description="Actin-binding" evidence="6">
    <location>
        <begin position="137"/>
        <end position="159"/>
    </location>
</feature>
<feature type="region of interest" description="Disordered" evidence="7">
    <location>
        <begin position="1108"/>
        <end position="1155"/>
    </location>
</feature>
<evidence type="ECO:0000256" key="3">
    <source>
        <dbReference type="ARBA" id="ARBA00023123"/>
    </source>
</evidence>
<keyword evidence="3 6" id="KW-0518">Myosin</keyword>
<feature type="compositionally biased region" description="Low complexity" evidence="7">
    <location>
        <begin position="1132"/>
        <end position="1155"/>
    </location>
</feature>
<proteinExistence type="inferred from homology"/>
<keyword evidence="2" id="KW-0067">ATP-binding</keyword>
<feature type="domain" description="Myosin motor" evidence="8">
    <location>
        <begin position="1"/>
        <end position="267"/>
    </location>
</feature>
<evidence type="ECO:0000256" key="6">
    <source>
        <dbReference type="PROSITE-ProRule" id="PRU00782"/>
    </source>
</evidence>
<dbReference type="SMART" id="SM00015">
    <property type="entry name" value="IQ"/>
    <property type="match status" value="14"/>
</dbReference>
<comment type="caution">
    <text evidence="9">The sequence shown here is derived from an EMBL/GenBank/DDBJ whole genome shotgun (WGS) entry which is preliminary data.</text>
</comment>
<dbReference type="PROSITE" id="PS51456">
    <property type="entry name" value="MYOSIN_MOTOR"/>
    <property type="match status" value="1"/>
</dbReference>
<dbReference type="PANTHER" id="PTHR13140:SF706">
    <property type="entry name" value="DILUTE CLASS UNCONVENTIONAL MYOSIN, ISOFORM C"/>
    <property type="match status" value="1"/>
</dbReference>
<dbReference type="Gene3D" id="1.20.5.190">
    <property type="match status" value="2"/>
</dbReference>
<keyword evidence="10" id="KW-1185">Reference proteome</keyword>
<dbReference type="EMBL" id="CAUYUJ010015108">
    <property type="protein sequence ID" value="CAK0849954.1"/>
    <property type="molecule type" value="Genomic_DNA"/>
</dbReference>
<dbReference type="Gene3D" id="1.20.5.4820">
    <property type="match status" value="1"/>
</dbReference>
<keyword evidence="1" id="KW-0547">Nucleotide-binding</keyword>
<organism evidence="9 10">
    <name type="scientific">Prorocentrum cordatum</name>
    <dbReference type="NCBI Taxonomy" id="2364126"/>
    <lineage>
        <taxon>Eukaryota</taxon>
        <taxon>Sar</taxon>
        <taxon>Alveolata</taxon>
        <taxon>Dinophyceae</taxon>
        <taxon>Prorocentrales</taxon>
        <taxon>Prorocentraceae</taxon>
        <taxon>Prorocentrum</taxon>
    </lineage>
</organism>
<dbReference type="Gene3D" id="1.20.58.530">
    <property type="match status" value="1"/>
</dbReference>
<comment type="caution">
    <text evidence="6">Lacks conserved residue(s) required for the propagation of feature annotation.</text>
</comment>
<accession>A0ABN9TXK3</accession>
<evidence type="ECO:0000256" key="2">
    <source>
        <dbReference type="ARBA" id="ARBA00022840"/>
    </source>
</evidence>
<reference evidence="9" key="1">
    <citation type="submission" date="2023-10" db="EMBL/GenBank/DDBJ databases">
        <authorList>
            <person name="Chen Y."/>
            <person name="Shah S."/>
            <person name="Dougan E. K."/>
            <person name="Thang M."/>
            <person name="Chan C."/>
        </authorList>
    </citation>
    <scope>NUCLEOTIDE SEQUENCE [LARGE SCALE GENOMIC DNA]</scope>
</reference>
<evidence type="ECO:0000256" key="4">
    <source>
        <dbReference type="ARBA" id="ARBA00023175"/>
    </source>
</evidence>
<dbReference type="Gene3D" id="3.40.850.10">
    <property type="entry name" value="Kinesin motor domain"/>
    <property type="match status" value="1"/>
</dbReference>
<dbReference type="Gene3D" id="1.20.120.720">
    <property type="entry name" value="Myosin VI head, motor domain, U50 subdomain"/>
    <property type="match status" value="1"/>
</dbReference>
<dbReference type="PANTHER" id="PTHR13140">
    <property type="entry name" value="MYOSIN"/>
    <property type="match status" value="1"/>
</dbReference>